<feature type="region of interest" description="Disordered" evidence="9">
    <location>
        <begin position="1"/>
        <end position="33"/>
    </location>
</feature>
<dbReference type="PROSITE" id="PS50112">
    <property type="entry name" value="PAS"/>
    <property type="match status" value="1"/>
</dbReference>
<feature type="domain" description="Histidine kinase" evidence="11">
    <location>
        <begin position="631"/>
        <end position="844"/>
    </location>
</feature>
<dbReference type="SUPFAM" id="SSF55874">
    <property type="entry name" value="ATPase domain of HSP90 chaperone/DNA topoisomerase II/histidine kinase"/>
    <property type="match status" value="1"/>
</dbReference>
<dbReference type="InterPro" id="IPR052162">
    <property type="entry name" value="Sensor_kinase/Photoreceptor"/>
</dbReference>
<dbReference type="InterPro" id="IPR035965">
    <property type="entry name" value="PAS-like_dom_sf"/>
</dbReference>
<dbReference type="CDD" id="cd00082">
    <property type="entry name" value="HisKA"/>
    <property type="match status" value="1"/>
</dbReference>
<dbReference type="PANTHER" id="PTHR43304:SF1">
    <property type="entry name" value="PAC DOMAIN-CONTAINING PROTEIN"/>
    <property type="match status" value="1"/>
</dbReference>
<evidence type="ECO:0000256" key="9">
    <source>
        <dbReference type="SAM" id="MobiDB-lite"/>
    </source>
</evidence>
<evidence type="ECO:0000259" key="10">
    <source>
        <dbReference type="PROSITE" id="PS50046"/>
    </source>
</evidence>
<comment type="similarity">
    <text evidence="2">In the N-terminal section; belongs to the phytochrome family.</text>
</comment>
<evidence type="ECO:0000259" key="11">
    <source>
        <dbReference type="PROSITE" id="PS50109"/>
    </source>
</evidence>
<feature type="domain" description="Phytochrome chromophore attachment site" evidence="10">
    <location>
        <begin position="460"/>
        <end position="597"/>
    </location>
</feature>
<dbReference type="Pfam" id="PF00512">
    <property type="entry name" value="HisKA"/>
    <property type="match status" value="1"/>
</dbReference>
<evidence type="ECO:0000256" key="1">
    <source>
        <dbReference type="ARBA" id="ARBA00000085"/>
    </source>
</evidence>
<dbReference type="EMBL" id="WVIC01000044">
    <property type="protein sequence ID" value="NCJ08219.1"/>
    <property type="molecule type" value="Genomic_DNA"/>
</dbReference>
<dbReference type="InterPro" id="IPR036097">
    <property type="entry name" value="HisK_dim/P_sf"/>
</dbReference>
<reference evidence="14" key="1">
    <citation type="submission" date="2019-12" db="EMBL/GenBank/DDBJ databases">
        <title>High-Quality draft genome sequences of three cyanobacteria isolated from the limestone walls of the Old Cathedral of Coimbra.</title>
        <authorList>
            <person name="Tiago I."/>
            <person name="Soares F."/>
            <person name="Portugal A."/>
        </authorList>
    </citation>
    <scope>NUCLEOTIDE SEQUENCE [LARGE SCALE GENOMIC DNA]</scope>
    <source>
        <strain evidence="14">C</strain>
    </source>
</reference>
<dbReference type="Gene3D" id="2.10.70.100">
    <property type="match status" value="1"/>
</dbReference>
<keyword evidence="4" id="KW-0597">Phosphoprotein</keyword>
<feature type="coiled-coil region" evidence="8">
    <location>
        <begin position="143"/>
        <end position="170"/>
    </location>
</feature>
<gene>
    <name evidence="14" type="ORF">GS597_17235</name>
</gene>
<evidence type="ECO:0000256" key="7">
    <source>
        <dbReference type="ARBA" id="ARBA00023012"/>
    </source>
</evidence>
<dbReference type="GO" id="GO:0000155">
    <property type="term" value="F:phosphorelay sensor kinase activity"/>
    <property type="evidence" value="ECO:0007669"/>
    <property type="project" value="InterPro"/>
</dbReference>
<dbReference type="RefSeq" id="WP_161826693.1">
    <property type="nucleotide sequence ID" value="NZ_WVIC01000044.1"/>
</dbReference>
<name>A0A8K1ZZV5_9CYAN</name>
<dbReference type="SMART" id="SM00091">
    <property type="entry name" value="PAS"/>
    <property type="match status" value="2"/>
</dbReference>
<dbReference type="SMART" id="SM00388">
    <property type="entry name" value="HisKA"/>
    <property type="match status" value="1"/>
</dbReference>
<dbReference type="Gene3D" id="1.10.287.130">
    <property type="match status" value="1"/>
</dbReference>
<keyword evidence="15" id="KW-1185">Reference proteome</keyword>
<dbReference type="Proteomes" id="UP000607397">
    <property type="component" value="Unassembled WGS sequence"/>
</dbReference>
<evidence type="ECO:0000256" key="6">
    <source>
        <dbReference type="ARBA" id="ARBA00022777"/>
    </source>
</evidence>
<organism evidence="14 15">
    <name type="scientific">Petrachloros mirabilis ULC683</name>
    <dbReference type="NCBI Taxonomy" id="2781853"/>
    <lineage>
        <taxon>Bacteria</taxon>
        <taxon>Bacillati</taxon>
        <taxon>Cyanobacteriota</taxon>
        <taxon>Cyanophyceae</taxon>
        <taxon>Synechococcales</taxon>
        <taxon>Petrachlorosaceae</taxon>
        <taxon>Petrachloros</taxon>
        <taxon>Petrachloros mirabilis</taxon>
    </lineage>
</organism>
<dbReference type="InterPro" id="IPR013655">
    <property type="entry name" value="PAS_fold_3"/>
</dbReference>
<keyword evidence="6" id="KW-0418">Kinase</keyword>
<dbReference type="InterPro" id="IPR004358">
    <property type="entry name" value="Sig_transdc_His_kin-like_C"/>
</dbReference>
<feature type="coiled-coil region" evidence="8">
    <location>
        <begin position="591"/>
        <end position="628"/>
    </location>
</feature>
<dbReference type="InterPro" id="IPR001610">
    <property type="entry name" value="PAC"/>
</dbReference>
<dbReference type="InterPro" id="IPR016132">
    <property type="entry name" value="Phyto_chromo_attachment"/>
</dbReference>
<dbReference type="InterPro" id="IPR003594">
    <property type="entry name" value="HATPase_dom"/>
</dbReference>
<dbReference type="Gene3D" id="3.30.565.10">
    <property type="entry name" value="Histidine kinase-like ATPase, C-terminal domain"/>
    <property type="match status" value="1"/>
</dbReference>
<dbReference type="PRINTS" id="PR00344">
    <property type="entry name" value="BCTRLSENSOR"/>
</dbReference>
<feature type="domain" description="PAC" evidence="13">
    <location>
        <begin position="234"/>
        <end position="286"/>
    </location>
</feature>
<evidence type="ECO:0000259" key="12">
    <source>
        <dbReference type="PROSITE" id="PS50112"/>
    </source>
</evidence>
<dbReference type="Pfam" id="PF08447">
    <property type="entry name" value="PAS_3"/>
    <property type="match status" value="2"/>
</dbReference>
<evidence type="ECO:0000259" key="13">
    <source>
        <dbReference type="PROSITE" id="PS50113"/>
    </source>
</evidence>
<dbReference type="SUPFAM" id="SSF55785">
    <property type="entry name" value="PYP-like sensor domain (PAS domain)"/>
    <property type="match status" value="2"/>
</dbReference>
<sequence>MNPKTSSFQPEPPLPLPAPKKVGAGSEASDAKDLSIPSARELEQLFLLSQDMLCVADLDGHFKSVNPAFTQILGHSQAVLLTQPFLAFVHPDDQAATLAEIDKLRTGIPTLHFENRYRCDDGSYRWLAWMAIFSLEDKCLYAIARDITQRRQAEAEAQEQEQRIQLALQAAKLGAWQLDLLTQTLTISAQSKTDVGLPTDLTLTYTDWLNHIHADDRVLVREAVTQALANHTPYEAEYRVLWPDGSAHWILSVGQGVYDAEGQPLRLNGVTLDVTDHRHRSETLSHIAVGLSATIGDAFFQSLVEVLTEVLPIEYALIGELTPTQSLRVVAGWSEGQPLTLKDYALTHSPGSEVVGQQLRLYSQGVQQQFPQDEVLKQLQAESYAGVPLMDATGQALGLLAVISRQPFQDTQLIAEVLQIFAIRASSELERQRAALALQHQTERAQLFAELTLKIRQSLQLEDILRTVVTEVHRVLQADRVLIFQFWPEGSGGSVLQEAVSPGWSSVINESLRDDCFSSDYLRQYRDGRVYQLPNVDESNATSCLLDFLREFQVKSKLVIPLLCQSRLWGLLIAHQCAVPRHWLASEIELMQQLANQIGIALDQAALLERETQQRQELARSNEDLQQFAYVASHDLQEPLRMVTSYLQLLERRYQGQLDTTADEFIHYAVEGATRMQALIQALLRYSRLSTRTQPFQPVALPTVWQAALANLQLAIADCKAQVTCSPLPTVLGDATQLTQLLQNLLENALKFRRELPPKIHVQAVFENQHWRITVQDNGIGIAPEYCDRIFPIFQRLHTRAEYPGTGIGLALCKKIVEHHGGAIGVTAQLGQGSTFWFTLPAAPAHAAP</sequence>
<dbReference type="PANTHER" id="PTHR43304">
    <property type="entry name" value="PHYTOCHROME-LIKE PROTEIN CPH1"/>
    <property type="match status" value="1"/>
</dbReference>
<dbReference type="NCBIfam" id="TIGR00229">
    <property type="entry name" value="sensory_box"/>
    <property type="match status" value="1"/>
</dbReference>
<dbReference type="InterPro" id="IPR000700">
    <property type="entry name" value="PAS-assoc_C"/>
</dbReference>
<dbReference type="InterPro" id="IPR003018">
    <property type="entry name" value="GAF"/>
</dbReference>
<keyword evidence="7" id="KW-0902">Two-component regulatory system</keyword>
<dbReference type="PROSITE" id="PS50046">
    <property type="entry name" value="PHYTOCHROME_2"/>
    <property type="match status" value="1"/>
</dbReference>
<accession>A0A8K1ZZV5</accession>
<dbReference type="InterPro" id="IPR005467">
    <property type="entry name" value="His_kinase_dom"/>
</dbReference>
<dbReference type="Gene3D" id="3.30.450.20">
    <property type="entry name" value="PAS domain"/>
    <property type="match status" value="2"/>
</dbReference>
<dbReference type="EC" id="2.7.13.3" evidence="3"/>
<dbReference type="SUPFAM" id="SSF47384">
    <property type="entry name" value="Homodimeric domain of signal transducing histidine kinase"/>
    <property type="match status" value="1"/>
</dbReference>
<evidence type="ECO:0000256" key="5">
    <source>
        <dbReference type="ARBA" id="ARBA00022679"/>
    </source>
</evidence>
<protein>
    <recommendedName>
        <fullName evidence="3">histidine kinase</fullName>
        <ecNumber evidence="3">2.7.13.3</ecNumber>
    </recommendedName>
</protein>
<evidence type="ECO:0000256" key="3">
    <source>
        <dbReference type="ARBA" id="ARBA00012438"/>
    </source>
</evidence>
<evidence type="ECO:0000256" key="8">
    <source>
        <dbReference type="SAM" id="Coils"/>
    </source>
</evidence>
<dbReference type="PROSITE" id="PS50109">
    <property type="entry name" value="HIS_KIN"/>
    <property type="match status" value="1"/>
</dbReference>
<proteinExistence type="inferred from homology"/>
<dbReference type="Gene3D" id="3.30.450.40">
    <property type="match status" value="2"/>
</dbReference>
<evidence type="ECO:0000313" key="15">
    <source>
        <dbReference type="Proteomes" id="UP000607397"/>
    </source>
</evidence>
<dbReference type="PROSITE" id="PS50113">
    <property type="entry name" value="PAC"/>
    <property type="match status" value="2"/>
</dbReference>
<evidence type="ECO:0000313" key="14">
    <source>
        <dbReference type="EMBL" id="NCJ08219.1"/>
    </source>
</evidence>
<dbReference type="AlphaFoldDB" id="A0A8K1ZZV5"/>
<dbReference type="Pfam" id="PF02518">
    <property type="entry name" value="HATPase_c"/>
    <property type="match status" value="1"/>
</dbReference>
<dbReference type="SMART" id="SM00065">
    <property type="entry name" value="GAF"/>
    <property type="match status" value="2"/>
</dbReference>
<dbReference type="InterPro" id="IPR003661">
    <property type="entry name" value="HisK_dim/P_dom"/>
</dbReference>
<dbReference type="InterPro" id="IPR036890">
    <property type="entry name" value="HATPase_C_sf"/>
</dbReference>
<keyword evidence="5" id="KW-0808">Transferase</keyword>
<feature type="domain" description="PAS" evidence="12">
    <location>
        <begin position="38"/>
        <end position="108"/>
    </location>
</feature>
<dbReference type="FunFam" id="3.30.565.10:FF:000006">
    <property type="entry name" value="Sensor histidine kinase WalK"/>
    <property type="match status" value="1"/>
</dbReference>
<feature type="domain" description="PAC" evidence="13">
    <location>
        <begin position="111"/>
        <end position="159"/>
    </location>
</feature>
<comment type="caution">
    <text evidence="14">The sequence shown here is derived from an EMBL/GenBank/DDBJ whole genome shotgun (WGS) entry which is preliminary data.</text>
</comment>
<dbReference type="SMART" id="SM00086">
    <property type="entry name" value="PAC"/>
    <property type="match status" value="2"/>
</dbReference>
<dbReference type="SUPFAM" id="SSF55781">
    <property type="entry name" value="GAF domain-like"/>
    <property type="match status" value="2"/>
</dbReference>
<dbReference type="Pfam" id="PF01590">
    <property type="entry name" value="GAF"/>
    <property type="match status" value="2"/>
</dbReference>
<dbReference type="InterPro" id="IPR000014">
    <property type="entry name" value="PAS"/>
</dbReference>
<evidence type="ECO:0000256" key="2">
    <source>
        <dbReference type="ARBA" id="ARBA00006402"/>
    </source>
</evidence>
<dbReference type="InterPro" id="IPR029016">
    <property type="entry name" value="GAF-like_dom_sf"/>
</dbReference>
<evidence type="ECO:0000256" key="4">
    <source>
        <dbReference type="ARBA" id="ARBA00022553"/>
    </source>
</evidence>
<comment type="catalytic activity">
    <reaction evidence="1">
        <text>ATP + protein L-histidine = ADP + protein N-phospho-L-histidine.</text>
        <dbReference type="EC" id="2.7.13.3"/>
    </reaction>
</comment>
<dbReference type="CDD" id="cd00130">
    <property type="entry name" value="PAS"/>
    <property type="match status" value="2"/>
</dbReference>
<dbReference type="SMART" id="SM00387">
    <property type="entry name" value="HATPase_c"/>
    <property type="match status" value="1"/>
</dbReference>
<keyword evidence="8" id="KW-0175">Coiled coil</keyword>